<keyword evidence="3" id="KW-1185">Reference proteome</keyword>
<dbReference type="SUPFAM" id="SSF101262">
    <property type="entry name" value="Methenyltetrahydrofolate cyclohydrolase-like"/>
    <property type="match status" value="1"/>
</dbReference>
<feature type="domain" description="Cyclodeaminase/cyclohydrolase" evidence="1">
    <location>
        <begin position="7"/>
        <end position="175"/>
    </location>
</feature>
<dbReference type="EMBL" id="JAMQON010000005">
    <property type="protein sequence ID" value="MDS0261170.1"/>
    <property type="molecule type" value="Genomic_DNA"/>
</dbReference>
<gene>
    <name evidence="2" type="ORF">NDI56_17355</name>
</gene>
<dbReference type="Proteomes" id="UP001259659">
    <property type="component" value="Unassembled WGS sequence"/>
</dbReference>
<evidence type="ECO:0000313" key="3">
    <source>
        <dbReference type="Proteomes" id="UP001259659"/>
    </source>
</evidence>
<evidence type="ECO:0000259" key="1">
    <source>
        <dbReference type="Pfam" id="PF04961"/>
    </source>
</evidence>
<organism evidence="2 3">
    <name type="scientific">Haloarcula saliterrae</name>
    <dbReference type="NCBI Taxonomy" id="2950534"/>
    <lineage>
        <taxon>Archaea</taxon>
        <taxon>Methanobacteriati</taxon>
        <taxon>Methanobacteriota</taxon>
        <taxon>Stenosarchaea group</taxon>
        <taxon>Halobacteria</taxon>
        <taxon>Halobacteriales</taxon>
        <taxon>Haloarculaceae</taxon>
        <taxon>Haloarcula</taxon>
    </lineage>
</organism>
<comment type="caution">
    <text evidence="2">The sequence shown here is derived from an EMBL/GenBank/DDBJ whole genome shotgun (WGS) entry which is preliminary data.</text>
</comment>
<proteinExistence type="predicted"/>
<evidence type="ECO:0000313" key="2">
    <source>
        <dbReference type="EMBL" id="MDS0261170.1"/>
    </source>
</evidence>
<dbReference type="Pfam" id="PF04961">
    <property type="entry name" value="FTCD_C"/>
    <property type="match status" value="1"/>
</dbReference>
<dbReference type="InterPro" id="IPR007044">
    <property type="entry name" value="Cyclodeamin/CycHdrlase"/>
</dbReference>
<dbReference type="Gene3D" id="1.20.120.680">
    <property type="entry name" value="Formiminotetrahydrofolate cyclodeaminase monomer, up-and-down helical bundle"/>
    <property type="match status" value="1"/>
</dbReference>
<sequence length="193" mass="19758">MTFAERTVEGFLSDVASSQVAPSAGATAALTGSLAAALCEMVCLHTSETERSERLVDAAAKLRDRRDQLLALADADAAAVDEVQTAFEADTDDSHEQAALRTATEIPVQIAEAARDVATSATVVAVDGTPNARTDAVVGAIIARATVASAATIVRANVGLLDDDGFVSDVRSRVESAEADANAAVAAVTDQDE</sequence>
<dbReference type="RefSeq" id="WP_310920977.1">
    <property type="nucleotide sequence ID" value="NZ_JAMQON010000005.1"/>
</dbReference>
<name>A0ABU2FHK0_9EURY</name>
<protein>
    <submittedName>
        <fullName evidence="2">Cyclodeaminase/cyclohydrolase family protein</fullName>
    </submittedName>
</protein>
<reference evidence="2 3" key="1">
    <citation type="submission" date="2022-06" db="EMBL/GenBank/DDBJ databases">
        <title>Haloarcula sp. a new haloarchaeum isolate from saline soil.</title>
        <authorList>
            <person name="Strakova D."/>
            <person name="Galisteo C."/>
            <person name="Sanchez-Porro C."/>
            <person name="Ventosa A."/>
        </authorList>
    </citation>
    <scope>NUCLEOTIDE SEQUENCE [LARGE SCALE GENOMIC DNA]</scope>
    <source>
        <strain evidence="2 3">S1CR25-12</strain>
    </source>
</reference>
<accession>A0ABU2FHK0</accession>
<dbReference type="InterPro" id="IPR036178">
    <property type="entry name" value="Formintransfe-cycloase-like_sf"/>
</dbReference>